<evidence type="ECO:0000313" key="3">
    <source>
        <dbReference type="Proteomes" id="UP001605036"/>
    </source>
</evidence>
<feature type="compositionally biased region" description="Basic and acidic residues" evidence="1">
    <location>
        <begin position="135"/>
        <end position="148"/>
    </location>
</feature>
<organism evidence="2 3">
    <name type="scientific">Riccia fluitans</name>
    <dbReference type="NCBI Taxonomy" id="41844"/>
    <lineage>
        <taxon>Eukaryota</taxon>
        <taxon>Viridiplantae</taxon>
        <taxon>Streptophyta</taxon>
        <taxon>Embryophyta</taxon>
        <taxon>Marchantiophyta</taxon>
        <taxon>Marchantiopsida</taxon>
        <taxon>Marchantiidae</taxon>
        <taxon>Marchantiales</taxon>
        <taxon>Ricciaceae</taxon>
        <taxon>Riccia</taxon>
    </lineage>
</organism>
<reference evidence="2 3" key="1">
    <citation type="submission" date="2024-09" db="EMBL/GenBank/DDBJ databases">
        <title>Chromosome-scale assembly of Riccia fluitans.</title>
        <authorList>
            <person name="Paukszto L."/>
            <person name="Sawicki J."/>
            <person name="Karawczyk K."/>
            <person name="Piernik-Szablinska J."/>
            <person name="Szczecinska M."/>
            <person name="Mazdziarz M."/>
        </authorList>
    </citation>
    <scope>NUCLEOTIDE SEQUENCE [LARGE SCALE GENOMIC DNA]</scope>
    <source>
        <strain evidence="2">Rf_01</strain>
        <tissue evidence="2">Aerial parts of the thallus</tissue>
    </source>
</reference>
<protein>
    <submittedName>
        <fullName evidence="2">Uncharacterized protein</fullName>
    </submittedName>
</protein>
<sequence length="304" mass="34515">MTERCKEDAHIEVVKTCKGRPKAPWPKHVSKRNNGQTRRSDSDGQESAWKQPARRPERANGQGWKTNSEDLHVERRGELRTARNNEDIKNVSSFITNTASGQQNANEIAQPEETASGAGDNVDTQNDNLLDDGECSPRDTMHENDNAKQRGSTNRPSREILKQTTMEGDPSDLLNHHREPHDEPSRPNLKRRENNKPLRCHPHPGVNHTLNSNKTPCHEMIRQPISNPRTEQLHQCLIQLLPSERHTIPPGNSMLLEQSNAEFPWRIPQLCPPLERILLASESDTMKSREHFTPEVTLADLQGL</sequence>
<evidence type="ECO:0000256" key="1">
    <source>
        <dbReference type="SAM" id="MobiDB-lite"/>
    </source>
</evidence>
<dbReference type="EMBL" id="JBHFFA010000006">
    <property type="protein sequence ID" value="KAL2622643.1"/>
    <property type="molecule type" value="Genomic_DNA"/>
</dbReference>
<evidence type="ECO:0000313" key="2">
    <source>
        <dbReference type="EMBL" id="KAL2622643.1"/>
    </source>
</evidence>
<accession>A0ABD1Y7B0</accession>
<feature type="compositionally biased region" description="Basic and acidic residues" evidence="1">
    <location>
        <begin position="174"/>
        <end position="196"/>
    </location>
</feature>
<feature type="compositionally biased region" description="Basic and acidic residues" evidence="1">
    <location>
        <begin position="67"/>
        <end position="89"/>
    </location>
</feature>
<feature type="region of interest" description="Disordered" evidence="1">
    <location>
        <begin position="17"/>
        <end position="214"/>
    </location>
</feature>
<name>A0ABD1Y7B0_9MARC</name>
<comment type="caution">
    <text evidence="2">The sequence shown here is derived from an EMBL/GenBank/DDBJ whole genome shotgun (WGS) entry which is preliminary data.</text>
</comment>
<dbReference type="Proteomes" id="UP001605036">
    <property type="component" value="Unassembled WGS sequence"/>
</dbReference>
<dbReference type="AlphaFoldDB" id="A0ABD1Y7B0"/>
<feature type="compositionally biased region" description="Polar residues" evidence="1">
    <location>
        <begin position="90"/>
        <end position="107"/>
    </location>
</feature>
<proteinExistence type="predicted"/>
<keyword evidence="3" id="KW-1185">Reference proteome</keyword>
<gene>
    <name evidence="2" type="ORF">R1flu_002848</name>
</gene>